<evidence type="ECO:0000313" key="8">
    <source>
        <dbReference type="Proteomes" id="UP000019149"/>
    </source>
</evidence>
<dbReference type="RefSeq" id="XP_024354795.1">
    <property type="nucleotide sequence ID" value="XM_024490930.1"/>
</dbReference>
<dbReference type="OMA" id="ILGHAIC"/>
<dbReference type="PANTHER" id="PTHR12608">
    <property type="entry name" value="TRANSMEMBRANE PROTEIN HTP-1 RELATED"/>
    <property type="match status" value="1"/>
</dbReference>
<dbReference type="KEGG" id="egl:EGR_01681"/>
<dbReference type="Pfam" id="PF01169">
    <property type="entry name" value="GDT1"/>
    <property type="match status" value="3"/>
</dbReference>
<evidence type="ECO:0000256" key="3">
    <source>
        <dbReference type="ARBA" id="ARBA00022692"/>
    </source>
</evidence>
<dbReference type="OrthoDB" id="442680at2759"/>
<dbReference type="AlphaFoldDB" id="W6VA31"/>
<reference evidence="7 8" key="1">
    <citation type="journal article" date="2013" name="Nat. Genet.">
        <title>The genome of the hydatid tapeworm Echinococcus granulosus.</title>
        <authorList>
            <person name="Zheng H."/>
            <person name="Zhang W."/>
            <person name="Zhang L."/>
            <person name="Zhang Z."/>
            <person name="Li J."/>
            <person name="Lu G."/>
            <person name="Zhu Y."/>
            <person name="Wang Y."/>
            <person name="Huang Y."/>
            <person name="Liu J."/>
            <person name="Kang H."/>
            <person name="Chen J."/>
            <person name="Wang L."/>
            <person name="Chen A."/>
            <person name="Yu S."/>
            <person name="Gao Z."/>
            <person name="Jin L."/>
            <person name="Gu W."/>
            <person name="Wang Z."/>
            <person name="Zhao L."/>
            <person name="Shi B."/>
            <person name="Wen H."/>
            <person name="Lin R."/>
            <person name="Jones M.K."/>
            <person name="Brejova B."/>
            <person name="Vinar T."/>
            <person name="Zhao G."/>
            <person name="McManus D.P."/>
            <person name="Chen Z."/>
            <person name="Zhou Y."/>
            <person name="Wang S."/>
        </authorList>
    </citation>
    <scope>NUCLEOTIDE SEQUENCE [LARGE SCALE GENOMIC DNA]</scope>
</reference>
<dbReference type="STRING" id="6210.W6VA31"/>
<feature type="transmembrane region" description="Helical" evidence="6">
    <location>
        <begin position="245"/>
        <end position="266"/>
    </location>
</feature>
<name>W6VA31_ECHGR</name>
<comment type="subcellular location">
    <subcellularLocation>
        <location evidence="1 6">Membrane</location>
        <topology evidence="1 6">Multi-pass membrane protein</topology>
    </subcellularLocation>
</comment>
<feature type="transmembrane region" description="Helical" evidence="6">
    <location>
        <begin position="85"/>
        <end position="109"/>
    </location>
</feature>
<gene>
    <name evidence="7" type="ORF">EGR_01681</name>
</gene>
<evidence type="ECO:0000256" key="4">
    <source>
        <dbReference type="ARBA" id="ARBA00022989"/>
    </source>
</evidence>
<dbReference type="GO" id="GO:0005384">
    <property type="term" value="F:manganese ion transmembrane transporter activity"/>
    <property type="evidence" value="ECO:0007669"/>
    <property type="project" value="TreeGrafter"/>
</dbReference>
<dbReference type="GO" id="GO:0032472">
    <property type="term" value="P:Golgi calcium ion transport"/>
    <property type="evidence" value="ECO:0007669"/>
    <property type="project" value="TreeGrafter"/>
</dbReference>
<dbReference type="PROSITE" id="PS01214">
    <property type="entry name" value="UPF0016"/>
    <property type="match status" value="1"/>
</dbReference>
<proteinExistence type="inferred from homology"/>
<dbReference type="CTD" id="36337396"/>
<accession>W6VA31</accession>
<dbReference type="InterPro" id="IPR049555">
    <property type="entry name" value="GDT1-like_CS"/>
</dbReference>
<dbReference type="GO" id="GO:0016020">
    <property type="term" value="C:membrane"/>
    <property type="evidence" value="ECO:0007669"/>
    <property type="project" value="UniProtKB-SubCell"/>
</dbReference>
<sequence length="302" mass="33452">MNSRVRGVVILVLLTALFAIDCAVIPQGNQVEAAFLENNRTQIAPTYYKRFLHGFLASVYVIIISELGDKTFFIAAILSINHPRLLVYGGAMFALITMTVLSALLGFATEVLPRVYTYYASGFLFVLFGIKMLKDAYNMKPEDTKEEYKEVQQQLSTNEIREITSCIHIRNVLLSILSPVFVEAFMMTFLAEWGDRSQITTIVLAAREVSYQVFVGLFLGKDKLCACIDTICSRLCLFSLIFNDVIGVIAGGVLGHGLCTGLAVLAGRVVAQRIPVKWLTYIGGVTFLLFGIATFATHPYSR</sequence>
<dbReference type="GO" id="GO:0032468">
    <property type="term" value="P:Golgi calcium ion homeostasis"/>
    <property type="evidence" value="ECO:0007669"/>
    <property type="project" value="TreeGrafter"/>
</dbReference>
<feature type="transmembrane region" description="Helical" evidence="6">
    <location>
        <begin position="278"/>
        <end position="296"/>
    </location>
</feature>
<comment type="caution">
    <text evidence="7">The sequence shown here is derived from an EMBL/GenBank/DDBJ whole genome shotgun (WGS) entry which is preliminary data.</text>
</comment>
<dbReference type="InterPro" id="IPR001727">
    <property type="entry name" value="GDT1-like"/>
</dbReference>
<keyword evidence="5 6" id="KW-0472">Membrane</keyword>
<evidence type="ECO:0000313" key="7">
    <source>
        <dbReference type="EMBL" id="EUB63599.1"/>
    </source>
</evidence>
<comment type="similarity">
    <text evidence="2 6">Belongs to the GDT1 family.</text>
</comment>
<keyword evidence="6" id="KW-0732">Signal</keyword>
<dbReference type="Proteomes" id="UP000019149">
    <property type="component" value="Unassembled WGS sequence"/>
</dbReference>
<keyword evidence="8" id="KW-1185">Reference proteome</keyword>
<keyword evidence="4 6" id="KW-1133">Transmembrane helix</keyword>
<dbReference type="GO" id="GO:0015085">
    <property type="term" value="F:calcium ion transmembrane transporter activity"/>
    <property type="evidence" value="ECO:0007669"/>
    <property type="project" value="TreeGrafter"/>
</dbReference>
<keyword evidence="3 6" id="KW-0812">Transmembrane</keyword>
<evidence type="ECO:0000256" key="6">
    <source>
        <dbReference type="RuleBase" id="RU365102"/>
    </source>
</evidence>
<protein>
    <recommendedName>
        <fullName evidence="6">GDT1 family protein</fullName>
    </recommendedName>
</protein>
<evidence type="ECO:0000256" key="2">
    <source>
        <dbReference type="ARBA" id="ARBA00009190"/>
    </source>
</evidence>
<evidence type="ECO:0000256" key="1">
    <source>
        <dbReference type="ARBA" id="ARBA00004141"/>
    </source>
</evidence>
<feature type="transmembrane region" description="Helical" evidence="6">
    <location>
        <begin position="115"/>
        <end position="133"/>
    </location>
</feature>
<organism evidence="7 8">
    <name type="scientific">Echinococcus granulosus</name>
    <name type="common">Hydatid tapeworm</name>
    <dbReference type="NCBI Taxonomy" id="6210"/>
    <lineage>
        <taxon>Eukaryota</taxon>
        <taxon>Metazoa</taxon>
        <taxon>Spiralia</taxon>
        <taxon>Lophotrochozoa</taxon>
        <taxon>Platyhelminthes</taxon>
        <taxon>Cestoda</taxon>
        <taxon>Eucestoda</taxon>
        <taxon>Cyclophyllidea</taxon>
        <taxon>Taeniidae</taxon>
        <taxon>Echinococcus</taxon>
        <taxon>Echinococcus granulosus group</taxon>
    </lineage>
</organism>
<feature type="transmembrane region" description="Helical" evidence="6">
    <location>
        <begin position="171"/>
        <end position="191"/>
    </location>
</feature>
<feature type="signal peptide" evidence="6">
    <location>
        <begin position="1"/>
        <end position="19"/>
    </location>
</feature>
<dbReference type="GO" id="GO:0005794">
    <property type="term" value="C:Golgi apparatus"/>
    <property type="evidence" value="ECO:0007669"/>
    <property type="project" value="TreeGrafter"/>
</dbReference>
<feature type="chain" id="PRO_5017496850" description="GDT1 family protein" evidence="6">
    <location>
        <begin position="20"/>
        <end position="302"/>
    </location>
</feature>
<evidence type="ECO:0000256" key="5">
    <source>
        <dbReference type="ARBA" id="ARBA00023136"/>
    </source>
</evidence>
<dbReference type="EMBL" id="APAU02000006">
    <property type="protein sequence ID" value="EUB63599.1"/>
    <property type="molecule type" value="Genomic_DNA"/>
</dbReference>
<dbReference type="GeneID" id="36337396"/>
<dbReference type="PANTHER" id="PTHR12608:SF1">
    <property type="entry name" value="TRANSMEMBRANE PROTEIN 165"/>
    <property type="match status" value="1"/>
</dbReference>